<accession>A0ABR6NKF9</accession>
<feature type="transmembrane region" description="Helical" evidence="8">
    <location>
        <begin position="44"/>
        <end position="61"/>
    </location>
</feature>
<keyword evidence="5 8" id="KW-1133">Transmembrane helix</keyword>
<dbReference type="RefSeq" id="WP_184155456.1">
    <property type="nucleotide sequence ID" value="NZ_JACHKA010000001.1"/>
</dbReference>
<evidence type="ECO:0000256" key="2">
    <source>
        <dbReference type="ARBA" id="ARBA00022448"/>
    </source>
</evidence>
<dbReference type="Pfam" id="PF01554">
    <property type="entry name" value="MatE"/>
    <property type="match status" value="2"/>
</dbReference>
<comment type="caution">
    <text evidence="9">The sequence shown here is derived from an EMBL/GenBank/DDBJ whole genome shotgun (WGS) entry which is preliminary data.</text>
</comment>
<dbReference type="Proteomes" id="UP001138540">
    <property type="component" value="Unassembled WGS sequence"/>
</dbReference>
<evidence type="ECO:0000256" key="8">
    <source>
        <dbReference type="SAM" id="Phobius"/>
    </source>
</evidence>
<feature type="transmembrane region" description="Helical" evidence="8">
    <location>
        <begin position="232"/>
        <end position="252"/>
    </location>
</feature>
<dbReference type="PIRSF" id="PIRSF006603">
    <property type="entry name" value="DinF"/>
    <property type="match status" value="1"/>
</dbReference>
<evidence type="ECO:0000313" key="9">
    <source>
        <dbReference type="EMBL" id="MBB5987142.1"/>
    </source>
</evidence>
<protein>
    <submittedName>
        <fullName evidence="9">MATE family efflux protein</fullName>
    </submittedName>
</protein>
<keyword evidence="3" id="KW-1003">Cell membrane</keyword>
<keyword evidence="4 8" id="KW-0812">Transmembrane</keyword>
<evidence type="ECO:0000256" key="6">
    <source>
        <dbReference type="ARBA" id="ARBA00023136"/>
    </source>
</evidence>
<feature type="compositionally biased region" description="Basic and acidic residues" evidence="7">
    <location>
        <begin position="1"/>
        <end position="13"/>
    </location>
</feature>
<evidence type="ECO:0000256" key="7">
    <source>
        <dbReference type="SAM" id="MobiDB-lite"/>
    </source>
</evidence>
<feature type="transmembrane region" description="Helical" evidence="8">
    <location>
        <begin position="273"/>
        <end position="302"/>
    </location>
</feature>
<evidence type="ECO:0000256" key="4">
    <source>
        <dbReference type="ARBA" id="ARBA00022692"/>
    </source>
</evidence>
<dbReference type="NCBIfam" id="TIGR00797">
    <property type="entry name" value="matE"/>
    <property type="match status" value="1"/>
</dbReference>
<dbReference type="InterPro" id="IPR002528">
    <property type="entry name" value="MATE_fam"/>
</dbReference>
<feature type="transmembrane region" description="Helical" evidence="8">
    <location>
        <begin position="422"/>
        <end position="442"/>
    </location>
</feature>
<reference evidence="9 10" key="1">
    <citation type="submission" date="2020-08" db="EMBL/GenBank/DDBJ databases">
        <title>Exploring microbial biodiversity for novel pathways involved in the catabolism of aromatic compounds derived from lignin.</title>
        <authorList>
            <person name="Elkins J."/>
        </authorList>
    </citation>
    <scope>NUCLEOTIDE SEQUENCE [LARGE SCALE GENOMIC DNA]</scope>
    <source>
        <strain evidence="9 10">B1D3A</strain>
    </source>
</reference>
<feature type="transmembrane region" description="Helical" evidence="8">
    <location>
        <begin position="126"/>
        <end position="148"/>
    </location>
</feature>
<feature type="transmembrane region" description="Helical" evidence="8">
    <location>
        <begin position="199"/>
        <end position="220"/>
    </location>
</feature>
<gene>
    <name evidence="9" type="ORF">HNP60_003116</name>
</gene>
<organism evidence="9 10">
    <name type="scientific">Sphingobium lignivorans</name>
    <dbReference type="NCBI Taxonomy" id="2735886"/>
    <lineage>
        <taxon>Bacteria</taxon>
        <taxon>Pseudomonadati</taxon>
        <taxon>Pseudomonadota</taxon>
        <taxon>Alphaproteobacteria</taxon>
        <taxon>Sphingomonadales</taxon>
        <taxon>Sphingomonadaceae</taxon>
        <taxon>Sphingobium</taxon>
    </lineage>
</organism>
<dbReference type="PANTHER" id="PTHR43549:SF3">
    <property type="entry name" value="MULTIDRUG RESISTANCE PROTEIN YPNP-RELATED"/>
    <property type="match status" value="1"/>
</dbReference>
<feature type="transmembrane region" description="Helical" evidence="8">
    <location>
        <begin position="395"/>
        <end position="415"/>
    </location>
</feature>
<evidence type="ECO:0000256" key="1">
    <source>
        <dbReference type="ARBA" id="ARBA00004429"/>
    </source>
</evidence>
<feature type="transmembrane region" description="Helical" evidence="8">
    <location>
        <begin position="454"/>
        <end position="474"/>
    </location>
</feature>
<comment type="subcellular location">
    <subcellularLocation>
        <location evidence="1">Cell inner membrane</location>
        <topology evidence="1">Multi-pass membrane protein</topology>
    </subcellularLocation>
</comment>
<dbReference type="EMBL" id="JACHKA010000001">
    <property type="protein sequence ID" value="MBB5987142.1"/>
    <property type="molecule type" value="Genomic_DNA"/>
</dbReference>
<evidence type="ECO:0000256" key="3">
    <source>
        <dbReference type="ARBA" id="ARBA00022475"/>
    </source>
</evidence>
<keyword evidence="10" id="KW-1185">Reference proteome</keyword>
<evidence type="ECO:0000256" key="5">
    <source>
        <dbReference type="ARBA" id="ARBA00022989"/>
    </source>
</evidence>
<feature type="region of interest" description="Disordered" evidence="7">
    <location>
        <begin position="1"/>
        <end position="38"/>
    </location>
</feature>
<dbReference type="CDD" id="cd13138">
    <property type="entry name" value="MATE_yoeA_like"/>
    <property type="match status" value="1"/>
</dbReference>
<proteinExistence type="predicted"/>
<name>A0ABR6NKF9_9SPHN</name>
<keyword evidence="2" id="KW-0813">Transport</keyword>
<sequence length="496" mass="53656">MSEDLSPPRDDASPRPADADPEDTGFEPGPRHIRGGRDLTSGPIFATLVLFTLPTLVSNILHSMNGSINSIWVAHFLGEAALAATANANIIMFLMFSVIFGFGMAANVVVGQAFGRGDLQAARHAFGSAIGFCLGLTFVIAIAGFLWSEHILATLSTPPEVFRLARQYLHFTFLGLPAGMMFVMVMMGLRGSGDSMTPLWFIILSVLLDIGLNPVFILGLGPAPQMGIAGSAFASAISSYLSLAAMIAYIYWRDLPLRLRGAEWHYLKPDWALLRVVAGRGVPMGIQMVIMSLSTLVIIGFVNREGTLTVAAFAASQQVWNYIQMPAMAVGGAVSSIAAQNIGAGKWHRVEQTTRVAIFVNIALSGGLIGLVSLFDRHILALFLENGGEAIAIGQHMMHIVNWSYLLFGAAMVMFGTMRANGIVLAPLVILTISLFFVRIGFYYLSYPLIGVDGLWLSFPVSTAISLVLAWLYYRFGRWRNVQLRVPSPPLARGTA</sequence>
<feature type="transmembrane region" description="Helical" evidence="8">
    <location>
        <begin position="168"/>
        <end position="187"/>
    </location>
</feature>
<dbReference type="PANTHER" id="PTHR43549">
    <property type="entry name" value="MULTIDRUG RESISTANCE PROTEIN YPNP-RELATED"/>
    <property type="match status" value="1"/>
</dbReference>
<keyword evidence="6 8" id="KW-0472">Membrane</keyword>
<evidence type="ECO:0000313" key="10">
    <source>
        <dbReference type="Proteomes" id="UP001138540"/>
    </source>
</evidence>
<feature type="transmembrane region" description="Helical" evidence="8">
    <location>
        <begin position="356"/>
        <end position="375"/>
    </location>
</feature>
<dbReference type="InterPro" id="IPR048279">
    <property type="entry name" value="MdtK-like"/>
</dbReference>
<feature type="transmembrane region" description="Helical" evidence="8">
    <location>
        <begin position="90"/>
        <end position="114"/>
    </location>
</feature>
<dbReference type="InterPro" id="IPR052031">
    <property type="entry name" value="Membrane_Transporter-Flippase"/>
</dbReference>